<dbReference type="AlphaFoldDB" id="A0A4R6WTP9"/>
<keyword evidence="4" id="KW-1185">Reference proteome</keyword>
<dbReference type="EMBL" id="SNYV01000011">
    <property type="protein sequence ID" value="TDQ80166.1"/>
    <property type="molecule type" value="Genomic_DNA"/>
</dbReference>
<comment type="caution">
    <text evidence="3">The sequence shown here is derived from an EMBL/GenBank/DDBJ whole genome shotgun (WGS) entry which is preliminary data.</text>
</comment>
<evidence type="ECO:0000256" key="1">
    <source>
        <dbReference type="ARBA" id="ARBA00022737"/>
    </source>
</evidence>
<dbReference type="SUPFAM" id="SSF101898">
    <property type="entry name" value="NHL repeat"/>
    <property type="match status" value="1"/>
</dbReference>
<dbReference type="Gene3D" id="3.20.20.80">
    <property type="entry name" value="Glycosidases"/>
    <property type="match status" value="1"/>
</dbReference>
<dbReference type="PROSITE" id="PS51257">
    <property type="entry name" value="PROKAR_LIPOPROTEIN"/>
    <property type="match status" value="1"/>
</dbReference>
<dbReference type="PANTHER" id="PTHR13833">
    <property type="match status" value="1"/>
</dbReference>
<reference evidence="3 4" key="1">
    <citation type="submission" date="2019-03" db="EMBL/GenBank/DDBJ databases">
        <title>Genomic Encyclopedia of Archaeal and Bacterial Type Strains, Phase II (KMG-II): from individual species to whole genera.</title>
        <authorList>
            <person name="Goeker M."/>
        </authorList>
    </citation>
    <scope>NUCLEOTIDE SEQUENCE [LARGE SCALE GENOMIC DNA]</scope>
    <source>
        <strain evidence="3 4">DSM 28353</strain>
    </source>
</reference>
<dbReference type="OrthoDB" id="791543at2"/>
<evidence type="ECO:0000313" key="4">
    <source>
        <dbReference type="Proteomes" id="UP000295292"/>
    </source>
</evidence>
<name>A0A4R6WTP9_9SPHI</name>
<dbReference type="InterPro" id="IPR001258">
    <property type="entry name" value="NHL_repeat"/>
</dbReference>
<dbReference type="Pfam" id="PF01436">
    <property type="entry name" value="NHL"/>
    <property type="match status" value="1"/>
</dbReference>
<gene>
    <name evidence="3" type="ORF">CLV99_1622</name>
</gene>
<protein>
    <submittedName>
        <fullName evidence="3">NHL repeat-containing protein</fullName>
    </submittedName>
</protein>
<dbReference type="PANTHER" id="PTHR13833:SF71">
    <property type="entry name" value="NHL DOMAIN-CONTAINING PROTEIN"/>
    <property type="match status" value="1"/>
</dbReference>
<dbReference type="InterPro" id="IPR011042">
    <property type="entry name" value="6-blade_b-propeller_TolB-like"/>
</dbReference>
<sequence length="764" mass="83543">MMRAIPFNNIPYVGMLFGLFILFYSCKQLEFIQPNIDEQLSAIVPPDMGTLSSGETMEIGVYLAPPFSYTTLTNYQWIKEANIDFIQDISGQHTLASKLSMLDMAHQAGLKMIVADNRIDGTDLQITDMMNDYHLHPAVKGYFIKDEPTPSQLADAATRYNKVLAYDSSKIPHVNLFPSYATGALGNIDYENNYVKQWINLVGAANLKYISMDNYPFLWNGTFRATEYYHDLDVIRRLGNKYNIKTSSYLQSVGVQGVFRRPSTDELRFSAYSNLAYGIKIPVWFTYWTPQHETEVFTDAIIDPKGAKTNLYDPFKILNAELKMTGNHLMDLKAVAVYHSGSNIPTGATGVPINFLIKPVNTSLDLIISHFLNPVTAQEYIMIVNKSLTTAVNAAFLTNNTVSNVQWVSKTNGSVNATDFNPSTSQFSSLLLPGEGRLFPLTVHVPSRTVTTLSGSGQVGHLDGGATAARFNFATNTGMGVDHIGNVYIADINNHCIRKIDVNGNVSTLAGNPGVIGNTDGTGSTALFNHPTDLVVDSQGNVYVADTWNWAVRKITPAGVVTTVLGWVIPFPQGITIDEILGKIYLVSALPSASNGKLYELTVGGALTTRTLDRFIVSGGITLDKKGDLIIVDNGSSVVFRVNRSSWETEIIAGQSGSHGYTDGIGTQARFYHPWGVSVDQDNNIYVAGAGNKFDDPGVYAQGSNIRKIDVNSDKVSTVLGGASAGYVNGTTTVAQVNLPTDIAIYQQKIYVLDRNNTRIRLVN</sequence>
<accession>A0A4R6WTP9</accession>
<evidence type="ECO:0000313" key="3">
    <source>
        <dbReference type="EMBL" id="TDQ80166.1"/>
    </source>
</evidence>
<feature type="repeat" description="NHL" evidence="2">
    <location>
        <begin position="523"/>
        <end position="558"/>
    </location>
</feature>
<dbReference type="Gene3D" id="2.120.10.30">
    <property type="entry name" value="TolB, C-terminal domain"/>
    <property type="match status" value="3"/>
</dbReference>
<keyword evidence="1" id="KW-0677">Repeat</keyword>
<proteinExistence type="predicted"/>
<organism evidence="3 4">
    <name type="scientific">Sphingobacterium yanglingense</name>
    <dbReference type="NCBI Taxonomy" id="1437280"/>
    <lineage>
        <taxon>Bacteria</taxon>
        <taxon>Pseudomonadati</taxon>
        <taxon>Bacteroidota</taxon>
        <taxon>Sphingobacteriia</taxon>
        <taxon>Sphingobacteriales</taxon>
        <taxon>Sphingobacteriaceae</taxon>
        <taxon>Sphingobacterium</taxon>
    </lineage>
</organism>
<dbReference type="PROSITE" id="PS51125">
    <property type="entry name" value="NHL"/>
    <property type="match status" value="1"/>
</dbReference>
<dbReference type="RefSeq" id="WP_133583908.1">
    <property type="nucleotide sequence ID" value="NZ_SNYV01000011.1"/>
</dbReference>
<evidence type="ECO:0000256" key="2">
    <source>
        <dbReference type="PROSITE-ProRule" id="PRU00504"/>
    </source>
</evidence>
<dbReference type="Proteomes" id="UP000295292">
    <property type="component" value="Unassembled WGS sequence"/>
</dbReference>